<dbReference type="AlphaFoldDB" id="A0A921G2I8"/>
<dbReference type="GO" id="GO:0016787">
    <property type="term" value="F:hydrolase activity"/>
    <property type="evidence" value="ECO:0007669"/>
    <property type="project" value="UniProtKB-KW"/>
</dbReference>
<dbReference type="PROSITE" id="PS51462">
    <property type="entry name" value="NUDIX"/>
    <property type="match status" value="1"/>
</dbReference>
<dbReference type="Gene3D" id="3.90.79.10">
    <property type="entry name" value="Nucleoside Triphosphate Pyrophosphohydrolase"/>
    <property type="match status" value="1"/>
</dbReference>
<reference evidence="3" key="2">
    <citation type="submission" date="2021-09" db="EMBL/GenBank/DDBJ databases">
        <authorList>
            <person name="Gilroy R."/>
        </authorList>
    </citation>
    <scope>NUCLEOTIDE SEQUENCE</scope>
    <source>
        <strain evidence="3">CHK171-7178</strain>
    </source>
</reference>
<dbReference type="EMBL" id="DYWT01000261">
    <property type="protein sequence ID" value="HJF33499.1"/>
    <property type="molecule type" value="Genomic_DNA"/>
</dbReference>
<dbReference type="InterPro" id="IPR020476">
    <property type="entry name" value="Nudix_hydrolase"/>
</dbReference>
<keyword evidence="1" id="KW-0378">Hydrolase</keyword>
<dbReference type="Proteomes" id="UP000698173">
    <property type="component" value="Unassembled WGS sequence"/>
</dbReference>
<protein>
    <submittedName>
        <fullName evidence="3">NUDIX domain-containing protein</fullName>
    </submittedName>
</protein>
<organism evidence="3 4">
    <name type="scientific">Sporosarcina psychrophila</name>
    <name type="common">Bacillus psychrophilus</name>
    <dbReference type="NCBI Taxonomy" id="1476"/>
    <lineage>
        <taxon>Bacteria</taxon>
        <taxon>Bacillati</taxon>
        <taxon>Bacillota</taxon>
        <taxon>Bacilli</taxon>
        <taxon>Bacillales</taxon>
        <taxon>Caryophanaceae</taxon>
        <taxon>Sporosarcina</taxon>
    </lineage>
</organism>
<dbReference type="InterPro" id="IPR015797">
    <property type="entry name" value="NUDIX_hydrolase-like_dom_sf"/>
</dbReference>
<reference evidence="3" key="1">
    <citation type="journal article" date="2021" name="PeerJ">
        <title>Extensive microbial diversity within the chicken gut microbiome revealed by metagenomics and culture.</title>
        <authorList>
            <person name="Gilroy R."/>
            <person name="Ravi A."/>
            <person name="Getino M."/>
            <person name="Pursley I."/>
            <person name="Horton D.L."/>
            <person name="Alikhan N.F."/>
            <person name="Baker D."/>
            <person name="Gharbi K."/>
            <person name="Hall N."/>
            <person name="Watson M."/>
            <person name="Adriaenssens E.M."/>
            <person name="Foster-Nyarko E."/>
            <person name="Jarju S."/>
            <person name="Secka A."/>
            <person name="Antonio M."/>
            <person name="Oren A."/>
            <person name="Chaudhuri R.R."/>
            <person name="La Ragione R."/>
            <person name="Hildebrand F."/>
            <person name="Pallen M.J."/>
        </authorList>
    </citation>
    <scope>NUCLEOTIDE SEQUENCE</scope>
    <source>
        <strain evidence="3">CHK171-7178</strain>
    </source>
</reference>
<dbReference type="SUPFAM" id="SSF55811">
    <property type="entry name" value="Nudix"/>
    <property type="match status" value="1"/>
</dbReference>
<evidence type="ECO:0000313" key="4">
    <source>
        <dbReference type="Proteomes" id="UP000698173"/>
    </source>
</evidence>
<dbReference type="PANTHER" id="PTHR43736:SF2">
    <property type="entry name" value="MUTT_NUDIX FAMILY PROTEIN"/>
    <property type="match status" value="1"/>
</dbReference>
<evidence type="ECO:0000259" key="2">
    <source>
        <dbReference type="PROSITE" id="PS51462"/>
    </source>
</evidence>
<name>A0A921G2I8_SPOPS</name>
<accession>A0A921G2I8</accession>
<dbReference type="PRINTS" id="PR00502">
    <property type="entry name" value="NUDIXFAMILY"/>
</dbReference>
<dbReference type="PANTHER" id="PTHR43736">
    <property type="entry name" value="ADP-RIBOSE PYROPHOSPHATASE"/>
    <property type="match status" value="1"/>
</dbReference>
<proteinExistence type="predicted"/>
<evidence type="ECO:0000256" key="1">
    <source>
        <dbReference type="ARBA" id="ARBA00022801"/>
    </source>
</evidence>
<evidence type="ECO:0000313" key="3">
    <source>
        <dbReference type="EMBL" id="HJF33499.1"/>
    </source>
</evidence>
<comment type="caution">
    <text evidence="3">The sequence shown here is derived from an EMBL/GenBank/DDBJ whole genome shotgun (WGS) entry which is preliminary data.</text>
</comment>
<dbReference type="Pfam" id="PF00293">
    <property type="entry name" value="NUDIX"/>
    <property type="match status" value="1"/>
</dbReference>
<gene>
    <name evidence="3" type="ORF">K8V56_17185</name>
</gene>
<feature type="domain" description="Nudix hydrolase" evidence="2">
    <location>
        <begin position="1"/>
        <end position="130"/>
    </location>
</feature>
<dbReference type="CDD" id="cd04669">
    <property type="entry name" value="NUDIX_Hydrolase"/>
    <property type="match status" value="1"/>
</dbReference>
<sequence>MRNRGSSVLIEKNKVALIKRVKENCVYYVFPGGGIEEGETPEEATERETFEELGVKIKIKEHVCSVDFIGTQYFYLADIVGGTFGTGSGEEFTDLNLDRGTYQPLWMEIKNLSSLDVRPREVTEKIQSIFGKL</sequence>
<dbReference type="InterPro" id="IPR000086">
    <property type="entry name" value="NUDIX_hydrolase_dom"/>
</dbReference>